<evidence type="ECO:0000256" key="2">
    <source>
        <dbReference type="ARBA" id="ARBA00022827"/>
    </source>
</evidence>
<dbReference type="Gene3D" id="3.30.465.10">
    <property type="match status" value="2"/>
</dbReference>
<dbReference type="Gene3D" id="3.30.390.50">
    <property type="entry name" value="CO dehydrogenase flavoprotein, C-terminal domain"/>
    <property type="match status" value="1"/>
</dbReference>
<dbReference type="InterPro" id="IPR016169">
    <property type="entry name" value="FAD-bd_PCMH_sub2"/>
</dbReference>
<protein>
    <submittedName>
        <fullName evidence="4">Putative oxidoreductase with FAD-binding domain</fullName>
    </submittedName>
</protein>
<dbReference type="AlphaFoldDB" id="A0A4V6IMH0"/>
<feature type="domain" description="FAD-binding PCMH-type" evidence="3">
    <location>
        <begin position="1"/>
        <end position="223"/>
    </location>
</feature>
<dbReference type="GO" id="GO:0016491">
    <property type="term" value="F:oxidoreductase activity"/>
    <property type="evidence" value="ECO:0007669"/>
    <property type="project" value="InterPro"/>
</dbReference>
<evidence type="ECO:0000313" key="5">
    <source>
        <dbReference type="Proteomes" id="UP000294360"/>
    </source>
</evidence>
<dbReference type="SUPFAM" id="SSF56176">
    <property type="entry name" value="FAD-binding/transporter-associated domain-like"/>
    <property type="match status" value="1"/>
</dbReference>
<dbReference type="GO" id="GO:0071949">
    <property type="term" value="F:FAD binding"/>
    <property type="evidence" value="ECO:0007669"/>
    <property type="project" value="InterPro"/>
</dbReference>
<dbReference type="Pfam" id="PF00941">
    <property type="entry name" value="FAD_binding_5"/>
    <property type="match status" value="1"/>
</dbReference>
<keyword evidence="1" id="KW-0285">Flavoprotein</keyword>
<dbReference type="SMART" id="SM01092">
    <property type="entry name" value="CO_deh_flav_C"/>
    <property type="match status" value="1"/>
</dbReference>
<evidence type="ECO:0000256" key="1">
    <source>
        <dbReference type="ARBA" id="ARBA00022630"/>
    </source>
</evidence>
<evidence type="ECO:0000259" key="3">
    <source>
        <dbReference type="PROSITE" id="PS51387"/>
    </source>
</evidence>
<dbReference type="EMBL" id="LR536450">
    <property type="protein sequence ID" value="VFU08436.1"/>
    <property type="molecule type" value="Genomic_DNA"/>
</dbReference>
<dbReference type="OrthoDB" id="9814706at2"/>
<dbReference type="InterPro" id="IPR016166">
    <property type="entry name" value="FAD-bd_PCMH"/>
</dbReference>
<dbReference type="SUPFAM" id="SSF55447">
    <property type="entry name" value="CO dehydrogenase flavoprotein C-terminal domain-like"/>
    <property type="match status" value="1"/>
</dbReference>
<dbReference type="PANTHER" id="PTHR42659">
    <property type="entry name" value="XANTHINE DEHYDROGENASE SUBUNIT C-RELATED"/>
    <property type="match status" value="1"/>
</dbReference>
<proteinExistence type="predicted"/>
<dbReference type="PROSITE" id="PS51387">
    <property type="entry name" value="FAD_PCMH"/>
    <property type="match status" value="1"/>
</dbReference>
<dbReference type="InterPro" id="IPR002346">
    <property type="entry name" value="Mopterin_DH_FAD-bd"/>
</dbReference>
<dbReference type="Proteomes" id="UP000294360">
    <property type="component" value="Chromosome"/>
</dbReference>
<dbReference type="InterPro" id="IPR036683">
    <property type="entry name" value="CO_DH_flav_C_dom_sf"/>
</dbReference>
<sequence>MQGFTYARAAGVSEALAAGREPGTAFLAGGTELLNWMRLEIATPARILDIAHLSGLDAIETLPDGGLRIGALARLNDVALAPVVVARVPVLSQAILSAASAQIRNLATIGGNLLQKTRCPYFRAEEMLPCNKKRPGSGCAARDGLNDRHAIFGWSDTCVATHPSDPAVALAALDAAVITERGTGGRRIPINEFYLPPDAGQDRDSVLEQGELITAIEIPGSAPRSTYIKIRERESYEYATVSVALALDLDVWRRIVRARVALGSVAARPWRLTGAEQALAGLQPGAAAIAAAVESGFAEARPLAHNAYKIALGRNLVVRAIRLVAEMTP</sequence>
<evidence type="ECO:0000313" key="4">
    <source>
        <dbReference type="EMBL" id="VFU08436.1"/>
    </source>
</evidence>
<dbReference type="KEGG" id="mtun:MTUNDRAET4_1543"/>
<dbReference type="InterPro" id="IPR036318">
    <property type="entry name" value="FAD-bd_PCMH-like_sf"/>
</dbReference>
<dbReference type="InterPro" id="IPR051312">
    <property type="entry name" value="Diverse_Substr_Oxidored"/>
</dbReference>
<gene>
    <name evidence="4" type="primary">yagS</name>
    <name evidence="4" type="ORF">MTUNDRAET4_1543</name>
</gene>
<dbReference type="PANTHER" id="PTHR42659:SF1">
    <property type="entry name" value="OXIDOREDUCTASE"/>
    <property type="match status" value="1"/>
</dbReference>
<organism evidence="4 5">
    <name type="scientific">Methylocella tundrae</name>
    <dbReference type="NCBI Taxonomy" id="227605"/>
    <lineage>
        <taxon>Bacteria</taxon>
        <taxon>Pseudomonadati</taxon>
        <taxon>Pseudomonadota</taxon>
        <taxon>Alphaproteobacteria</taxon>
        <taxon>Hyphomicrobiales</taxon>
        <taxon>Beijerinckiaceae</taxon>
        <taxon>Methylocella</taxon>
    </lineage>
</organism>
<dbReference type="Gene3D" id="3.30.43.10">
    <property type="entry name" value="Uridine Diphospho-n-acetylenolpyruvylglucosamine Reductase, domain 2"/>
    <property type="match status" value="1"/>
</dbReference>
<accession>A0A4V6IMH0</accession>
<reference evidence="4 5" key="1">
    <citation type="submission" date="2019-03" db="EMBL/GenBank/DDBJ databases">
        <authorList>
            <person name="Kox A.R. M."/>
        </authorList>
    </citation>
    <scope>NUCLEOTIDE SEQUENCE [LARGE SCALE GENOMIC DNA]</scope>
    <source>
        <strain evidence="4">MTUNDRAET4 annotated genome</strain>
    </source>
</reference>
<name>A0A4V6IMH0_METTU</name>
<keyword evidence="2" id="KW-0274">FAD</keyword>
<dbReference type="InterPro" id="IPR005107">
    <property type="entry name" value="CO_DH_flav_C"/>
</dbReference>
<dbReference type="InterPro" id="IPR016167">
    <property type="entry name" value="FAD-bd_PCMH_sub1"/>
</dbReference>
<dbReference type="Pfam" id="PF03450">
    <property type="entry name" value="CO_deh_flav_C"/>
    <property type="match status" value="1"/>
</dbReference>
<dbReference type="RefSeq" id="WP_134488432.1">
    <property type="nucleotide sequence ID" value="NZ_CP139089.1"/>
</dbReference>